<proteinExistence type="predicted"/>
<sequence length="26" mass="3051">MLTCLLAQHIYIDIGIYTYTYIHTSC</sequence>
<name>A0A2P2KME5_RHIMU</name>
<protein>
    <submittedName>
        <fullName evidence="1">Uncharacterized protein MANES_03G010000</fullName>
    </submittedName>
</protein>
<dbReference type="AlphaFoldDB" id="A0A2P2KME5"/>
<reference evidence="1" key="1">
    <citation type="submission" date="2018-02" db="EMBL/GenBank/DDBJ databases">
        <title>Rhizophora mucronata_Transcriptome.</title>
        <authorList>
            <person name="Meera S.P."/>
            <person name="Sreeshan A."/>
            <person name="Augustine A."/>
        </authorList>
    </citation>
    <scope>NUCLEOTIDE SEQUENCE</scope>
    <source>
        <tissue evidence="1">Leaf</tissue>
    </source>
</reference>
<accession>A0A2P2KME5</accession>
<evidence type="ECO:0000313" key="1">
    <source>
        <dbReference type="EMBL" id="MBX06855.1"/>
    </source>
</evidence>
<dbReference type="EMBL" id="GGEC01026371">
    <property type="protein sequence ID" value="MBX06855.1"/>
    <property type="molecule type" value="Transcribed_RNA"/>
</dbReference>
<organism evidence="1">
    <name type="scientific">Rhizophora mucronata</name>
    <name type="common">Asiatic mangrove</name>
    <dbReference type="NCBI Taxonomy" id="61149"/>
    <lineage>
        <taxon>Eukaryota</taxon>
        <taxon>Viridiplantae</taxon>
        <taxon>Streptophyta</taxon>
        <taxon>Embryophyta</taxon>
        <taxon>Tracheophyta</taxon>
        <taxon>Spermatophyta</taxon>
        <taxon>Magnoliopsida</taxon>
        <taxon>eudicotyledons</taxon>
        <taxon>Gunneridae</taxon>
        <taxon>Pentapetalae</taxon>
        <taxon>rosids</taxon>
        <taxon>fabids</taxon>
        <taxon>Malpighiales</taxon>
        <taxon>Rhizophoraceae</taxon>
        <taxon>Rhizophora</taxon>
    </lineage>
</organism>